<comment type="caution">
    <text evidence="8">The sequence shown here is derived from an EMBL/GenBank/DDBJ whole genome shotgun (WGS) entry which is preliminary data.</text>
</comment>
<feature type="transmembrane region" description="Helical" evidence="6">
    <location>
        <begin position="147"/>
        <end position="170"/>
    </location>
</feature>
<dbReference type="PANTHER" id="PTHR43229:SF2">
    <property type="entry name" value="NODULATION PROTEIN J"/>
    <property type="match status" value="1"/>
</dbReference>
<evidence type="ECO:0000259" key="7">
    <source>
        <dbReference type="Pfam" id="PF01061"/>
    </source>
</evidence>
<keyword evidence="4 6" id="KW-0472">Membrane</keyword>
<dbReference type="InterPro" id="IPR051784">
    <property type="entry name" value="Nod_factor_ABC_transporter"/>
</dbReference>
<keyword evidence="3 6" id="KW-1133">Transmembrane helix</keyword>
<keyword evidence="5" id="KW-0046">Antibiotic resistance</keyword>
<dbReference type="PANTHER" id="PTHR43229">
    <property type="entry name" value="NODULATION PROTEIN J"/>
    <property type="match status" value="1"/>
</dbReference>
<feature type="transmembrane region" description="Helical" evidence="6">
    <location>
        <begin position="29"/>
        <end position="51"/>
    </location>
</feature>
<dbReference type="Pfam" id="PF01061">
    <property type="entry name" value="ABC2_membrane"/>
    <property type="match status" value="1"/>
</dbReference>
<dbReference type="GO" id="GO:0046677">
    <property type="term" value="P:response to antibiotic"/>
    <property type="evidence" value="ECO:0007669"/>
    <property type="project" value="UniProtKB-KW"/>
</dbReference>
<dbReference type="PIRSF" id="PIRSF006648">
    <property type="entry name" value="DrrB"/>
    <property type="match status" value="1"/>
</dbReference>
<dbReference type="RefSeq" id="WP_051738167.1">
    <property type="nucleotide sequence ID" value="NZ_BAAAUZ010000046.1"/>
</dbReference>
<sequence length="261" mass="26432">MTAYSAAPGPLLDVGTFLGRSLRHSVRSIDAMIVAVVLPVLILLVFVYVFGGAMSTGASGTDYLTFVVPGVIVLCAAHGSAQTAVGVNQDMTTGVVDRVRSLPVLGSAVLVGHVLASVARNLVSTAVVVGVALLLGFRPAASPLDWLVVAGLLALLMAGVSALSAAFGLLVASPEAAGASSFVLLFLPYVSSGFVPPETMPAVLRGFAEHQPVTPLIDAVRGLLLDAPVGTSPLLAVAWWGGLGLLGVLACGALFRRRAGA</sequence>
<dbReference type="InterPro" id="IPR000412">
    <property type="entry name" value="ABC_2_transport"/>
</dbReference>
<protein>
    <submittedName>
        <fullName evidence="8">Transport permease protein</fullName>
    </submittedName>
</protein>
<dbReference type="EMBL" id="BSFQ01000037">
    <property type="protein sequence ID" value="GLL14840.1"/>
    <property type="molecule type" value="Genomic_DNA"/>
</dbReference>
<dbReference type="GO" id="GO:0140359">
    <property type="term" value="F:ABC-type transporter activity"/>
    <property type="evidence" value="ECO:0007669"/>
    <property type="project" value="InterPro"/>
</dbReference>
<keyword evidence="9" id="KW-1185">Reference proteome</keyword>
<dbReference type="AlphaFoldDB" id="A0A9W6LB19"/>
<accession>A0A9W6LB19</accession>
<evidence type="ECO:0000256" key="1">
    <source>
        <dbReference type="ARBA" id="ARBA00004141"/>
    </source>
</evidence>
<keyword evidence="2 6" id="KW-0812">Transmembrane</keyword>
<dbReference type="InterPro" id="IPR013525">
    <property type="entry name" value="ABC2_TM"/>
</dbReference>
<gene>
    <name evidence="8" type="primary">drrB</name>
    <name evidence="8" type="ORF">GCM10017577_59890</name>
</gene>
<evidence type="ECO:0000313" key="8">
    <source>
        <dbReference type="EMBL" id="GLL14840.1"/>
    </source>
</evidence>
<evidence type="ECO:0000313" key="9">
    <source>
        <dbReference type="Proteomes" id="UP001143463"/>
    </source>
</evidence>
<evidence type="ECO:0000256" key="3">
    <source>
        <dbReference type="ARBA" id="ARBA00022989"/>
    </source>
</evidence>
<evidence type="ECO:0000256" key="6">
    <source>
        <dbReference type="SAM" id="Phobius"/>
    </source>
</evidence>
<dbReference type="Proteomes" id="UP001143463">
    <property type="component" value="Unassembled WGS sequence"/>
</dbReference>
<feature type="transmembrane region" description="Helical" evidence="6">
    <location>
        <begin position="234"/>
        <end position="255"/>
    </location>
</feature>
<feature type="domain" description="ABC-2 type transporter transmembrane" evidence="7">
    <location>
        <begin position="16"/>
        <end position="224"/>
    </location>
</feature>
<evidence type="ECO:0000256" key="5">
    <source>
        <dbReference type="ARBA" id="ARBA00023251"/>
    </source>
</evidence>
<evidence type="ECO:0000256" key="2">
    <source>
        <dbReference type="ARBA" id="ARBA00022692"/>
    </source>
</evidence>
<evidence type="ECO:0000256" key="4">
    <source>
        <dbReference type="ARBA" id="ARBA00023136"/>
    </source>
</evidence>
<proteinExistence type="predicted"/>
<reference evidence="8" key="2">
    <citation type="submission" date="2023-01" db="EMBL/GenBank/DDBJ databases">
        <authorList>
            <person name="Sun Q."/>
            <person name="Evtushenko L."/>
        </authorList>
    </citation>
    <scope>NUCLEOTIDE SEQUENCE</scope>
    <source>
        <strain evidence="8">VKM Ac-1069</strain>
    </source>
</reference>
<feature type="transmembrane region" description="Helical" evidence="6">
    <location>
        <begin position="102"/>
        <end position="135"/>
    </location>
</feature>
<organism evidence="8 9">
    <name type="scientific">Pseudonocardia halophobica</name>
    <dbReference type="NCBI Taxonomy" id="29401"/>
    <lineage>
        <taxon>Bacteria</taxon>
        <taxon>Bacillati</taxon>
        <taxon>Actinomycetota</taxon>
        <taxon>Actinomycetes</taxon>
        <taxon>Pseudonocardiales</taxon>
        <taxon>Pseudonocardiaceae</taxon>
        <taxon>Pseudonocardia</taxon>
    </lineage>
</organism>
<comment type="subcellular location">
    <subcellularLocation>
        <location evidence="1">Membrane</location>
        <topology evidence="1">Multi-pass membrane protein</topology>
    </subcellularLocation>
</comment>
<dbReference type="GO" id="GO:0043190">
    <property type="term" value="C:ATP-binding cassette (ABC) transporter complex"/>
    <property type="evidence" value="ECO:0007669"/>
    <property type="project" value="InterPro"/>
</dbReference>
<reference evidence="8" key="1">
    <citation type="journal article" date="2014" name="Int. J. Syst. Evol. Microbiol.">
        <title>Complete genome sequence of Corynebacterium casei LMG S-19264T (=DSM 44701T), isolated from a smear-ripened cheese.</title>
        <authorList>
            <consortium name="US DOE Joint Genome Institute (JGI-PGF)"/>
            <person name="Walter F."/>
            <person name="Albersmeier A."/>
            <person name="Kalinowski J."/>
            <person name="Ruckert C."/>
        </authorList>
    </citation>
    <scope>NUCLEOTIDE SEQUENCE</scope>
    <source>
        <strain evidence="8">VKM Ac-1069</strain>
    </source>
</reference>
<name>A0A9W6LB19_9PSEU</name>
<feature type="transmembrane region" description="Helical" evidence="6">
    <location>
        <begin position="63"/>
        <end position="81"/>
    </location>
</feature>